<dbReference type="Proteomes" id="UP001163321">
    <property type="component" value="Chromosome 2"/>
</dbReference>
<sequence>MLRGRHLSVLCGSASAAITLSCLMNPTIGRSEPSPHPRWPRGKPKMFVRDPDVFTRKLNKFTTNRLEKLVVIADFDYTLTPAYKPTGERAPSTHGLLMTCKALGPRLASLGRQIFAKYYPIEQSATLTNDEKLPLMVEGWTATHALFIEHGISKRDIRDAVEASDLKLRDGFFETFELLARANVPTLIFSAGLYDVIHAVLDKEYAKTRTKTPPPNVHVISNMMRFDEKEKAVEFEGTLIHSLNKNATAVIGTEFWKKCQLEKRCNILLLGDSLSDCNMTNGLEFTEDDILRIGFLNEDADKKLDLYLQHFDVVLTNDSTLWPVELLLHQLEQGKGSSD</sequence>
<evidence type="ECO:0000313" key="1">
    <source>
        <dbReference type="EMBL" id="KAI9916135.1"/>
    </source>
</evidence>
<protein>
    <submittedName>
        <fullName evidence="1">Uncharacterized protein</fullName>
    </submittedName>
</protein>
<evidence type="ECO:0000313" key="2">
    <source>
        <dbReference type="Proteomes" id="UP001163321"/>
    </source>
</evidence>
<dbReference type="EMBL" id="CM047581">
    <property type="protein sequence ID" value="KAI9916135.1"/>
    <property type="molecule type" value="Genomic_DNA"/>
</dbReference>
<gene>
    <name evidence="1" type="ORF">PsorP6_018005</name>
</gene>
<proteinExistence type="predicted"/>
<comment type="caution">
    <text evidence="1">The sequence shown here is derived from an EMBL/GenBank/DDBJ whole genome shotgun (WGS) entry which is preliminary data.</text>
</comment>
<organism evidence="1 2">
    <name type="scientific">Peronosclerospora sorghi</name>
    <dbReference type="NCBI Taxonomy" id="230839"/>
    <lineage>
        <taxon>Eukaryota</taxon>
        <taxon>Sar</taxon>
        <taxon>Stramenopiles</taxon>
        <taxon>Oomycota</taxon>
        <taxon>Peronosporomycetes</taxon>
        <taxon>Peronosporales</taxon>
        <taxon>Peronosporaceae</taxon>
        <taxon>Peronosclerospora</taxon>
    </lineage>
</organism>
<reference evidence="1 2" key="1">
    <citation type="journal article" date="2022" name="bioRxiv">
        <title>The genome of the oomycete Peronosclerospora sorghi, a cosmopolitan pathogen of maize and sorghum, is inflated with dispersed pseudogenes.</title>
        <authorList>
            <person name="Fletcher K."/>
            <person name="Martin F."/>
            <person name="Isakeit T."/>
            <person name="Cavanaugh K."/>
            <person name="Magill C."/>
            <person name="Michelmore R."/>
        </authorList>
    </citation>
    <scope>NUCLEOTIDE SEQUENCE [LARGE SCALE GENOMIC DNA]</scope>
    <source>
        <strain evidence="1">P6</strain>
    </source>
</reference>
<keyword evidence="2" id="KW-1185">Reference proteome</keyword>
<accession>A0ACC0WBC9</accession>
<name>A0ACC0WBC9_9STRA</name>